<keyword evidence="4" id="KW-1185">Reference proteome</keyword>
<dbReference type="PROSITE" id="PS50106">
    <property type="entry name" value="PDZ"/>
    <property type="match status" value="1"/>
</dbReference>
<evidence type="ECO:0000256" key="1">
    <source>
        <dbReference type="SAM" id="MobiDB-lite"/>
    </source>
</evidence>
<name>A0A9W6BZR2_9CHLO</name>
<dbReference type="Proteomes" id="UP001165080">
    <property type="component" value="Unassembled WGS sequence"/>
</dbReference>
<gene>
    <name evidence="3" type="primary">PLEST009432</name>
    <name evidence="3" type="ORF">PLESTB_001739500</name>
</gene>
<sequence length="133" mass="13450">MLLQARNAATGTVGGRRLGAVRVPALRGGVGGLRRRDLTADGGDSGAPAAPAAPAAPVETVRLTLRKPVGLVFEQKSEGGPVFVAEVVEGGAAARTGKVAPGDILSKCSAVVLKAGKEGQYEAEGYGQRPYDN</sequence>
<dbReference type="Gene3D" id="2.30.42.10">
    <property type="match status" value="1"/>
</dbReference>
<comment type="caution">
    <text evidence="3">The sequence shown here is derived from an EMBL/GenBank/DDBJ whole genome shotgun (WGS) entry which is preliminary data.</text>
</comment>
<reference evidence="3 4" key="1">
    <citation type="journal article" date="2023" name="Commun. Biol.">
        <title>Reorganization of the ancestral sex-determining regions during the evolution of trioecy in Pleodorina starrii.</title>
        <authorList>
            <person name="Takahashi K."/>
            <person name="Suzuki S."/>
            <person name="Kawai-Toyooka H."/>
            <person name="Yamamoto K."/>
            <person name="Hamaji T."/>
            <person name="Ootsuki R."/>
            <person name="Yamaguchi H."/>
            <person name="Kawachi M."/>
            <person name="Higashiyama T."/>
            <person name="Nozaki H."/>
        </authorList>
    </citation>
    <scope>NUCLEOTIDE SEQUENCE [LARGE SCALE GENOMIC DNA]</scope>
    <source>
        <strain evidence="3 4">NIES-4479</strain>
    </source>
</reference>
<feature type="compositionally biased region" description="Low complexity" evidence="1">
    <location>
        <begin position="47"/>
        <end position="56"/>
    </location>
</feature>
<feature type="domain" description="PDZ" evidence="2">
    <location>
        <begin position="57"/>
        <end position="105"/>
    </location>
</feature>
<feature type="region of interest" description="Disordered" evidence="1">
    <location>
        <begin position="32"/>
        <end position="56"/>
    </location>
</feature>
<protein>
    <recommendedName>
        <fullName evidence="2">PDZ domain-containing protein</fullName>
    </recommendedName>
</protein>
<evidence type="ECO:0000313" key="4">
    <source>
        <dbReference type="Proteomes" id="UP001165080"/>
    </source>
</evidence>
<evidence type="ECO:0000259" key="2">
    <source>
        <dbReference type="PROSITE" id="PS50106"/>
    </source>
</evidence>
<dbReference type="InterPro" id="IPR036034">
    <property type="entry name" value="PDZ_sf"/>
</dbReference>
<dbReference type="SUPFAM" id="SSF50156">
    <property type="entry name" value="PDZ domain-like"/>
    <property type="match status" value="1"/>
</dbReference>
<dbReference type="InterPro" id="IPR001478">
    <property type="entry name" value="PDZ"/>
</dbReference>
<evidence type="ECO:0000313" key="3">
    <source>
        <dbReference type="EMBL" id="GLC61284.1"/>
    </source>
</evidence>
<dbReference type="OrthoDB" id="273181at2759"/>
<proteinExistence type="predicted"/>
<accession>A0A9W6BZR2</accession>
<dbReference type="EMBL" id="BRXU01000044">
    <property type="protein sequence ID" value="GLC61284.1"/>
    <property type="molecule type" value="Genomic_DNA"/>
</dbReference>
<organism evidence="3 4">
    <name type="scientific">Pleodorina starrii</name>
    <dbReference type="NCBI Taxonomy" id="330485"/>
    <lineage>
        <taxon>Eukaryota</taxon>
        <taxon>Viridiplantae</taxon>
        <taxon>Chlorophyta</taxon>
        <taxon>core chlorophytes</taxon>
        <taxon>Chlorophyceae</taxon>
        <taxon>CS clade</taxon>
        <taxon>Chlamydomonadales</taxon>
        <taxon>Volvocaceae</taxon>
        <taxon>Pleodorina</taxon>
    </lineage>
</organism>
<dbReference type="AlphaFoldDB" id="A0A9W6BZR2"/>